<gene>
    <name evidence="2" type="ORF">B9Z19DRAFT_1089580</name>
</gene>
<reference evidence="2 3" key="1">
    <citation type="submission" date="2017-04" db="EMBL/GenBank/DDBJ databases">
        <title>Draft genome sequence of Tuber borchii Vittad., a whitish edible truffle.</title>
        <authorList>
            <consortium name="DOE Joint Genome Institute"/>
            <person name="Murat C."/>
            <person name="Kuo A."/>
            <person name="Barry K.W."/>
            <person name="Clum A."/>
            <person name="Dockter R.B."/>
            <person name="Fauchery L."/>
            <person name="Iotti M."/>
            <person name="Kohler A."/>
            <person name="Labutti K."/>
            <person name="Lindquist E.A."/>
            <person name="Lipzen A."/>
            <person name="Ohm R.A."/>
            <person name="Wang M."/>
            <person name="Grigoriev I.V."/>
            <person name="Zambonelli A."/>
            <person name="Martin F.M."/>
        </authorList>
    </citation>
    <scope>NUCLEOTIDE SEQUENCE [LARGE SCALE GENOMIC DNA]</scope>
    <source>
        <strain evidence="2 3">Tbo3840</strain>
    </source>
</reference>
<accession>A0A2T6ZJZ0</accession>
<evidence type="ECO:0000256" key="1">
    <source>
        <dbReference type="SAM" id="SignalP"/>
    </source>
</evidence>
<proteinExistence type="predicted"/>
<dbReference type="EMBL" id="NESQ01000214">
    <property type="protein sequence ID" value="PUU75793.1"/>
    <property type="molecule type" value="Genomic_DNA"/>
</dbReference>
<dbReference type="STRING" id="42251.A0A2T6ZJZ0"/>
<dbReference type="AlphaFoldDB" id="A0A2T6ZJZ0"/>
<feature type="signal peptide" evidence="1">
    <location>
        <begin position="1"/>
        <end position="21"/>
    </location>
</feature>
<dbReference type="OrthoDB" id="5323643at2759"/>
<evidence type="ECO:0000313" key="2">
    <source>
        <dbReference type="EMBL" id="PUU75793.1"/>
    </source>
</evidence>
<keyword evidence="3" id="KW-1185">Reference proteome</keyword>
<protein>
    <submittedName>
        <fullName evidence="2">Uncharacterized protein</fullName>
    </submittedName>
</protein>
<keyword evidence="1" id="KW-0732">Signal</keyword>
<sequence length="176" mass="18885">MQAKIFLSSLLATLLAVGVTATPAGFDARDIKSTHSLDLIATPFQEVAKDLGIKKPRPNGAIITPKDGDVPVPSSVKARDLESLEKRTPGCLYVTSDPNFGGNHAYLCPIATNGGCTAWDVYWRYSISSFGPDDYTICQIFTSTDCSSGGSTPFGYPGYGNLGGWDNNMGSFICWW</sequence>
<evidence type="ECO:0000313" key="3">
    <source>
        <dbReference type="Proteomes" id="UP000244722"/>
    </source>
</evidence>
<name>A0A2T6ZJZ0_TUBBO</name>
<comment type="caution">
    <text evidence="2">The sequence shown here is derived from an EMBL/GenBank/DDBJ whole genome shotgun (WGS) entry which is preliminary data.</text>
</comment>
<feature type="chain" id="PRO_5015446406" evidence="1">
    <location>
        <begin position="22"/>
        <end position="176"/>
    </location>
</feature>
<dbReference type="Proteomes" id="UP000244722">
    <property type="component" value="Unassembled WGS sequence"/>
</dbReference>
<organism evidence="2 3">
    <name type="scientific">Tuber borchii</name>
    <name type="common">White truffle</name>
    <dbReference type="NCBI Taxonomy" id="42251"/>
    <lineage>
        <taxon>Eukaryota</taxon>
        <taxon>Fungi</taxon>
        <taxon>Dikarya</taxon>
        <taxon>Ascomycota</taxon>
        <taxon>Pezizomycotina</taxon>
        <taxon>Pezizomycetes</taxon>
        <taxon>Pezizales</taxon>
        <taxon>Tuberaceae</taxon>
        <taxon>Tuber</taxon>
    </lineage>
</organism>